<evidence type="ECO:0000313" key="6">
    <source>
        <dbReference type="Proteomes" id="UP001054252"/>
    </source>
</evidence>
<dbReference type="Pfam" id="PF16528">
    <property type="entry name" value="Exo84_C"/>
    <property type="match status" value="1"/>
</dbReference>
<dbReference type="EMBL" id="BPVZ01000017">
    <property type="protein sequence ID" value="GKV01775.1"/>
    <property type="molecule type" value="Genomic_DNA"/>
</dbReference>
<dbReference type="GO" id="GO:0000145">
    <property type="term" value="C:exocyst"/>
    <property type="evidence" value="ECO:0007669"/>
    <property type="project" value="InterPro"/>
</dbReference>
<comment type="caution">
    <text evidence="5">The sequence shown here is derived from an EMBL/GenBank/DDBJ whole genome shotgun (WGS) entry which is preliminary data.</text>
</comment>
<dbReference type="GO" id="GO:0006893">
    <property type="term" value="P:Golgi to plasma membrane transport"/>
    <property type="evidence" value="ECO:0007669"/>
    <property type="project" value="TreeGrafter"/>
</dbReference>
<organism evidence="5 6">
    <name type="scientific">Rubroshorea leprosula</name>
    <dbReference type="NCBI Taxonomy" id="152421"/>
    <lineage>
        <taxon>Eukaryota</taxon>
        <taxon>Viridiplantae</taxon>
        <taxon>Streptophyta</taxon>
        <taxon>Embryophyta</taxon>
        <taxon>Tracheophyta</taxon>
        <taxon>Spermatophyta</taxon>
        <taxon>Magnoliopsida</taxon>
        <taxon>eudicotyledons</taxon>
        <taxon>Gunneridae</taxon>
        <taxon>Pentapetalae</taxon>
        <taxon>rosids</taxon>
        <taxon>malvids</taxon>
        <taxon>Malvales</taxon>
        <taxon>Dipterocarpaceae</taxon>
        <taxon>Rubroshorea</taxon>
    </lineage>
</organism>
<dbReference type="InterPro" id="IPR032403">
    <property type="entry name" value="Exo84_C"/>
</dbReference>
<dbReference type="InterPro" id="IPR016159">
    <property type="entry name" value="Cullin_repeat-like_dom_sf"/>
</dbReference>
<dbReference type="GO" id="GO:0008104">
    <property type="term" value="P:intracellular protein localization"/>
    <property type="evidence" value="ECO:0007669"/>
    <property type="project" value="TreeGrafter"/>
</dbReference>
<dbReference type="GO" id="GO:0006887">
    <property type="term" value="P:exocytosis"/>
    <property type="evidence" value="ECO:0007669"/>
    <property type="project" value="UniProtKB-KW"/>
</dbReference>
<evidence type="ECO:0000256" key="1">
    <source>
        <dbReference type="ARBA" id="ARBA00007210"/>
    </source>
</evidence>
<dbReference type="Proteomes" id="UP001054252">
    <property type="component" value="Unassembled WGS sequence"/>
</dbReference>
<gene>
    <name evidence="5" type="ORF">SLEP1_g14304</name>
</gene>
<evidence type="ECO:0000256" key="2">
    <source>
        <dbReference type="ARBA" id="ARBA00022448"/>
    </source>
</evidence>
<proteinExistence type="inferred from homology"/>
<keyword evidence="2" id="KW-0813">Transport</keyword>
<accession>A0AAV5IT65</accession>
<dbReference type="AlphaFoldDB" id="A0AAV5IT65"/>
<name>A0AAV5IT65_9ROSI</name>
<evidence type="ECO:0000256" key="3">
    <source>
        <dbReference type="ARBA" id="ARBA00022483"/>
    </source>
</evidence>
<feature type="domain" description="Exocyst component Exo84 C-terminal" evidence="4">
    <location>
        <begin position="26"/>
        <end position="164"/>
    </location>
</feature>
<sequence length="300" mass="33750">MPISIFEMEDENFQRMQCDKKCSADLLMLYSSALSEKKDRLISHLTLAAENPRICAAELQKALVGICRLGDIHCATQLLLKYYHLHIAKGIQKLQCSKSFSHGIYVKELAKFVFSMIFQGAGGFVILYGATSPCASELIHWTHEETKIFVASFDKYVKSISEISGGLSTAVEALQFALSYCSLLETLKLLLKPCLFNHIRPHMEEILRIHVEHFEKVIGIFTASDTWVLGRYCVPGILYGGNSSMDTRQQPDYCLLTNSGRKFLTFLQAIKSDVAPLLDIRMGGPILKGLMELYRVRSHS</sequence>
<dbReference type="PANTHER" id="PTHR21426">
    <property type="entry name" value="EXOCYST COMPLEX COMPONENT 8"/>
    <property type="match status" value="1"/>
</dbReference>
<evidence type="ECO:0000259" key="4">
    <source>
        <dbReference type="Pfam" id="PF16528"/>
    </source>
</evidence>
<comment type="similarity">
    <text evidence="1">Belongs to the EXO84 family.</text>
</comment>
<protein>
    <recommendedName>
        <fullName evidence="4">Exocyst component Exo84 C-terminal domain-containing protein</fullName>
    </recommendedName>
</protein>
<dbReference type="InterPro" id="IPR033961">
    <property type="entry name" value="Exo84"/>
</dbReference>
<evidence type="ECO:0000313" key="5">
    <source>
        <dbReference type="EMBL" id="GKV01775.1"/>
    </source>
</evidence>
<keyword evidence="6" id="KW-1185">Reference proteome</keyword>
<dbReference type="PANTHER" id="PTHR21426:SF13">
    <property type="entry name" value="OS08G0566700 PROTEIN"/>
    <property type="match status" value="1"/>
</dbReference>
<reference evidence="5 6" key="1">
    <citation type="journal article" date="2021" name="Commun. Biol.">
        <title>The genome of Shorea leprosula (Dipterocarpaceae) highlights the ecological relevance of drought in aseasonal tropical rainforests.</title>
        <authorList>
            <person name="Ng K.K.S."/>
            <person name="Kobayashi M.J."/>
            <person name="Fawcett J.A."/>
            <person name="Hatakeyama M."/>
            <person name="Paape T."/>
            <person name="Ng C.H."/>
            <person name="Ang C.C."/>
            <person name="Tnah L.H."/>
            <person name="Lee C.T."/>
            <person name="Nishiyama T."/>
            <person name="Sese J."/>
            <person name="O'Brien M.J."/>
            <person name="Copetti D."/>
            <person name="Mohd Noor M.I."/>
            <person name="Ong R.C."/>
            <person name="Putra M."/>
            <person name="Sireger I.Z."/>
            <person name="Indrioko S."/>
            <person name="Kosugi Y."/>
            <person name="Izuno A."/>
            <person name="Isagi Y."/>
            <person name="Lee S.L."/>
            <person name="Shimizu K.K."/>
        </authorList>
    </citation>
    <scope>NUCLEOTIDE SEQUENCE [LARGE SCALE GENOMIC DNA]</scope>
    <source>
        <strain evidence="5">214</strain>
    </source>
</reference>
<keyword evidence="3" id="KW-0268">Exocytosis</keyword>
<dbReference type="SUPFAM" id="SSF74788">
    <property type="entry name" value="Cullin repeat-like"/>
    <property type="match status" value="1"/>
</dbReference>